<gene>
    <name evidence="1" type="ORF">I7730_00855</name>
</gene>
<name>A0A8H9MYP5_VIBVL</name>
<proteinExistence type="predicted"/>
<keyword evidence="1" id="KW-0547">Nucleotide-binding</keyword>
<dbReference type="AlphaFoldDB" id="A0A8H9MYP5"/>
<protein>
    <submittedName>
        <fullName evidence="1">ATP-binding protein</fullName>
    </submittedName>
</protein>
<accession>A0A8H9MYP5</accession>
<evidence type="ECO:0000313" key="1">
    <source>
        <dbReference type="EMBL" id="HAS8538349.1"/>
    </source>
</evidence>
<comment type="caution">
    <text evidence="1">The sequence shown here is derived from an EMBL/GenBank/DDBJ whole genome shotgun (WGS) entry which is preliminary data.</text>
</comment>
<reference evidence="1" key="1">
    <citation type="journal article" date="2018" name="Genome Biol.">
        <title>SKESA: strategic k-mer extension for scrupulous assemblies.</title>
        <authorList>
            <person name="Souvorov A."/>
            <person name="Agarwala R."/>
            <person name="Lipman D.J."/>
        </authorList>
    </citation>
    <scope>NUCLEOTIDE SEQUENCE</scope>
    <source>
        <strain evidence="1">BCW_3452</strain>
    </source>
</reference>
<reference evidence="1" key="2">
    <citation type="submission" date="2019-01" db="EMBL/GenBank/DDBJ databases">
        <authorList>
            <consortium name="NCBI Pathogen Detection Project"/>
        </authorList>
    </citation>
    <scope>NUCLEOTIDE SEQUENCE</scope>
    <source>
        <strain evidence="1">BCW_3452</strain>
    </source>
</reference>
<organism evidence="1">
    <name type="scientific">Vibrio vulnificus</name>
    <dbReference type="NCBI Taxonomy" id="672"/>
    <lineage>
        <taxon>Bacteria</taxon>
        <taxon>Pseudomonadati</taxon>
        <taxon>Pseudomonadota</taxon>
        <taxon>Gammaproteobacteria</taxon>
        <taxon>Vibrionales</taxon>
        <taxon>Vibrionaceae</taxon>
        <taxon>Vibrio</taxon>
    </lineage>
</organism>
<dbReference type="GO" id="GO:0005524">
    <property type="term" value="F:ATP binding"/>
    <property type="evidence" value="ECO:0007669"/>
    <property type="project" value="UniProtKB-KW"/>
</dbReference>
<dbReference type="EMBL" id="DACRBY010000001">
    <property type="protein sequence ID" value="HAS8538349.1"/>
    <property type="molecule type" value="Genomic_DNA"/>
</dbReference>
<dbReference type="Proteomes" id="UP000863257">
    <property type="component" value="Unassembled WGS sequence"/>
</dbReference>
<keyword evidence="1" id="KW-0067">ATP-binding</keyword>
<sequence length="380" mass="42465">MINYFAISNYKGFLNPSDLNFLFSNRTPYVSLQNVLQVMKSNIGVGSTSLYEAFHGLITGLRDSNISETLGYTPNKLAPTKPMELAITFTLGNFRIAYEVDLDKYGICEEQITFGECDQKSNTNFPIKNPSKIRRRRTAKGYDFVTENAPVSYMSAVSIIEGSQSSSTNLLHLAAAAKIPECLELLSYLNDLTILKWDHTCTGSDKTIKEIKNLIPLVDRSNWDSLKCMVASIMDANVADIVVHRNGNVCTGITFKVLVNGNVFEMDLTEQSNGTLEGIALAIQIIIASHRPSLLLWEYFDGGLNCVLAKHLTGLLCGSIHPKGNALLTPKHIPNLRLLGRDSTVILERGKNENVFKMGYRFSLRNDKDMTCHFNERYMR</sequence>